<dbReference type="PANTHER" id="PTHR43800:SF1">
    <property type="entry name" value="PEPTIDYL-LYSINE N-ACETYLTRANSFERASE YJAB"/>
    <property type="match status" value="1"/>
</dbReference>
<evidence type="ECO:0000313" key="5">
    <source>
        <dbReference type="Proteomes" id="UP001165460"/>
    </source>
</evidence>
<organism evidence="4 5">
    <name type="scientific">Pedobacter montanisoli</name>
    <dbReference type="NCBI Taxonomy" id="2923277"/>
    <lineage>
        <taxon>Bacteria</taxon>
        <taxon>Pseudomonadati</taxon>
        <taxon>Bacteroidota</taxon>
        <taxon>Sphingobacteriia</taxon>
        <taxon>Sphingobacteriales</taxon>
        <taxon>Sphingobacteriaceae</taxon>
        <taxon>Pedobacter</taxon>
    </lineage>
</organism>
<dbReference type="PROSITE" id="PS51186">
    <property type="entry name" value="GNAT"/>
    <property type="match status" value="1"/>
</dbReference>
<feature type="domain" description="N-acetyltransferase" evidence="3">
    <location>
        <begin position="6"/>
        <end position="147"/>
    </location>
</feature>
<dbReference type="InterPro" id="IPR000182">
    <property type="entry name" value="GNAT_dom"/>
</dbReference>
<keyword evidence="5" id="KW-1185">Reference proteome</keyword>
<dbReference type="EMBL" id="JALGBH010000002">
    <property type="protein sequence ID" value="MCJ0742987.1"/>
    <property type="molecule type" value="Genomic_DNA"/>
</dbReference>
<dbReference type="PANTHER" id="PTHR43800">
    <property type="entry name" value="PEPTIDYL-LYSINE N-ACETYLTRANSFERASE YJAB"/>
    <property type="match status" value="1"/>
</dbReference>
<dbReference type="SUPFAM" id="SSF55729">
    <property type="entry name" value="Acyl-CoA N-acyltransferases (Nat)"/>
    <property type="match status" value="1"/>
</dbReference>
<protein>
    <submittedName>
        <fullName evidence="4">GNAT family N-acetyltransferase</fullName>
        <ecNumber evidence="4">2.3.1.-</ecNumber>
    </submittedName>
</protein>
<evidence type="ECO:0000313" key="4">
    <source>
        <dbReference type="EMBL" id="MCJ0742987.1"/>
    </source>
</evidence>
<reference evidence="4" key="1">
    <citation type="submission" date="2022-03" db="EMBL/GenBank/DDBJ databases">
        <authorList>
            <person name="Woo C.Y."/>
        </authorList>
    </citation>
    <scope>NUCLEOTIDE SEQUENCE</scope>
    <source>
        <strain evidence="4">CYS-01</strain>
    </source>
</reference>
<accession>A0ABS9ZXG8</accession>
<keyword evidence="2 4" id="KW-0012">Acyltransferase</keyword>
<name>A0ABS9ZXG8_9SPHI</name>
<evidence type="ECO:0000259" key="3">
    <source>
        <dbReference type="PROSITE" id="PS51186"/>
    </source>
</evidence>
<dbReference type="Gene3D" id="3.40.630.30">
    <property type="match status" value="1"/>
</dbReference>
<sequence>MEHFNPIIEKYTNEQKKRLLAVWEKSVLATHHFLSTEDFVAIKKLLQNFDFTTLNVYCLNHHAEMIGFIATSAAKIEMLFLSPNYFGKGLGKKLMNFAMSTLNANEVDVNEQNQNAVKFYKSLGFVPFERTEKDDLGKGYPLLRMLLEQHTN</sequence>
<proteinExistence type="predicted"/>
<dbReference type="CDD" id="cd04301">
    <property type="entry name" value="NAT_SF"/>
    <property type="match status" value="1"/>
</dbReference>
<dbReference type="RefSeq" id="WP_243361950.1">
    <property type="nucleotide sequence ID" value="NZ_JALGBH010000002.1"/>
</dbReference>
<comment type="caution">
    <text evidence="4">The sequence shown here is derived from an EMBL/GenBank/DDBJ whole genome shotgun (WGS) entry which is preliminary data.</text>
</comment>
<dbReference type="InterPro" id="IPR016181">
    <property type="entry name" value="Acyl_CoA_acyltransferase"/>
</dbReference>
<evidence type="ECO:0000256" key="1">
    <source>
        <dbReference type="ARBA" id="ARBA00022679"/>
    </source>
</evidence>
<evidence type="ECO:0000256" key="2">
    <source>
        <dbReference type="ARBA" id="ARBA00023315"/>
    </source>
</evidence>
<dbReference type="GO" id="GO:0016746">
    <property type="term" value="F:acyltransferase activity"/>
    <property type="evidence" value="ECO:0007669"/>
    <property type="project" value="UniProtKB-KW"/>
</dbReference>
<dbReference type="Pfam" id="PF13673">
    <property type="entry name" value="Acetyltransf_10"/>
    <property type="match status" value="1"/>
</dbReference>
<dbReference type="Proteomes" id="UP001165460">
    <property type="component" value="Unassembled WGS sequence"/>
</dbReference>
<keyword evidence="1 4" id="KW-0808">Transferase</keyword>
<gene>
    <name evidence="4" type="ORF">MMF97_09720</name>
</gene>
<dbReference type="EC" id="2.3.1.-" evidence="4"/>